<evidence type="ECO:0000256" key="15">
    <source>
        <dbReference type="SAM" id="MobiDB-lite"/>
    </source>
</evidence>
<keyword evidence="9" id="KW-0378">Hydrolase</keyword>
<keyword evidence="11" id="KW-0694">RNA-binding</keyword>
<dbReference type="OrthoDB" id="1164111at2759"/>
<dbReference type="GO" id="GO:0046872">
    <property type="term" value="F:metal ion binding"/>
    <property type="evidence" value="ECO:0007669"/>
    <property type="project" value="UniProtKB-KW"/>
</dbReference>
<evidence type="ECO:0000256" key="8">
    <source>
        <dbReference type="ARBA" id="ARBA00022723"/>
    </source>
</evidence>
<evidence type="ECO:0000313" key="16">
    <source>
        <dbReference type="EMBL" id="OAF55677.1"/>
    </source>
</evidence>
<dbReference type="GO" id="GO:0005737">
    <property type="term" value="C:cytoplasm"/>
    <property type="evidence" value="ECO:0007669"/>
    <property type="project" value="UniProtKB-SubCell"/>
</dbReference>
<dbReference type="RefSeq" id="XP_024320976.1">
    <property type="nucleotide sequence ID" value="XM_024471355.1"/>
</dbReference>
<evidence type="ECO:0000256" key="7">
    <source>
        <dbReference type="ARBA" id="ARBA00022722"/>
    </source>
</evidence>
<comment type="similarity">
    <text evidence="4">Belongs to the CAF1 family.</text>
</comment>
<evidence type="ECO:0000256" key="6">
    <source>
        <dbReference type="ARBA" id="ARBA00022490"/>
    </source>
</evidence>
<name>A0A177A0R0_9PEZI</name>
<comment type="subcellular location">
    <subcellularLocation>
        <location evidence="3">Cytoplasm</location>
    </subcellularLocation>
    <subcellularLocation>
        <location evidence="2">Nucleus</location>
    </subcellularLocation>
</comment>
<dbReference type="Gene3D" id="3.30.420.10">
    <property type="entry name" value="Ribonuclease H-like superfamily/Ribonuclease H"/>
    <property type="match status" value="1"/>
</dbReference>
<dbReference type="PANTHER" id="PTHR10797">
    <property type="entry name" value="CCR4-NOT TRANSCRIPTION COMPLEX SUBUNIT"/>
    <property type="match status" value="1"/>
</dbReference>
<keyword evidence="8" id="KW-0479">Metal-binding</keyword>
<evidence type="ECO:0000256" key="3">
    <source>
        <dbReference type="ARBA" id="ARBA00004496"/>
    </source>
</evidence>
<evidence type="ECO:0000256" key="1">
    <source>
        <dbReference type="ARBA" id="ARBA00001663"/>
    </source>
</evidence>
<dbReference type="GO" id="GO:0003723">
    <property type="term" value="F:RNA binding"/>
    <property type="evidence" value="ECO:0007669"/>
    <property type="project" value="UniProtKB-KW"/>
</dbReference>
<dbReference type="Proteomes" id="UP000077154">
    <property type="component" value="Unassembled WGS sequence"/>
</dbReference>
<dbReference type="EMBL" id="KV441407">
    <property type="protein sequence ID" value="OAF55677.1"/>
    <property type="molecule type" value="Genomic_DNA"/>
</dbReference>
<dbReference type="VEuPathDB" id="FungiDB:GMDG_00952"/>
<keyword evidence="12" id="KW-0805">Transcription regulation</keyword>
<keyword evidence="13" id="KW-0804">Transcription</keyword>
<evidence type="ECO:0000256" key="2">
    <source>
        <dbReference type="ARBA" id="ARBA00004123"/>
    </source>
</evidence>
<keyword evidence="7" id="KW-0540">Nuclease</keyword>
<comment type="catalytic activity">
    <reaction evidence="1">
        <text>Exonucleolytic cleavage of poly(A) to 5'-AMP.</text>
        <dbReference type="EC" id="3.1.13.4"/>
    </reaction>
</comment>
<dbReference type="InterPro" id="IPR006941">
    <property type="entry name" value="RNase_CAF1"/>
</dbReference>
<dbReference type="InterPro" id="IPR039637">
    <property type="entry name" value="CNOT7/CNOT8/Pop2"/>
</dbReference>
<evidence type="ECO:0000256" key="13">
    <source>
        <dbReference type="ARBA" id="ARBA00023163"/>
    </source>
</evidence>
<evidence type="ECO:0000256" key="14">
    <source>
        <dbReference type="ARBA" id="ARBA00023242"/>
    </source>
</evidence>
<dbReference type="eggNOG" id="KOG0304">
    <property type="taxonomic scope" value="Eukaryota"/>
</dbReference>
<reference evidence="16" key="1">
    <citation type="submission" date="2016-03" db="EMBL/GenBank/DDBJ databases">
        <title>Updated assembly of Pseudogymnoascus destructans, the fungus causing white-nose syndrome of bats.</title>
        <authorList>
            <person name="Palmer J.M."/>
            <person name="Drees K.P."/>
            <person name="Foster J.T."/>
            <person name="Lindner D.L."/>
        </authorList>
    </citation>
    <scope>NUCLEOTIDE SEQUENCE [LARGE SCALE GENOMIC DNA]</scope>
    <source>
        <strain evidence="16">20631-21</strain>
    </source>
</reference>
<keyword evidence="10" id="KW-0269">Exonuclease</keyword>
<evidence type="ECO:0000256" key="9">
    <source>
        <dbReference type="ARBA" id="ARBA00022801"/>
    </source>
</evidence>
<evidence type="ECO:0000256" key="4">
    <source>
        <dbReference type="ARBA" id="ARBA00008372"/>
    </source>
</evidence>
<protein>
    <recommendedName>
        <fullName evidence="5">poly(A)-specific ribonuclease</fullName>
        <ecNumber evidence="5">3.1.13.4</ecNumber>
    </recommendedName>
</protein>
<proteinExistence type="inferred from homology"/>
<dbReference type="Pfam" id="PF04857">
    <property type="entry name" value="CAF1"/>
    <property type="match status" value="2"/>
</dbReference>
<dbReference type="InterPro" id="IPR012337">
    <property type="entry name" value="RNaseH-like_sf"/>
</dbReference>
<evidence type="ECO:0000256" key="12">
    <source>
        <dbReference type="ARBA" id="ARBA00023015"/>
    </source>
</evidence>
<keyword evidence="6" id="KW-0963">Cytoplasm</keyword>
<dbReference type="GO" id="GO:0005634">
    <property type="term" value="C:nucleus"/>
    <property type="evidence" value="ECO:0007669"/>
    <property type="project" value="UniProtKB-SubCell"/>
</dbReference>
<dbReference type="GO" id="GO:0004535">
    <property type="term" value="F:poly(A)-specific ribonuclease activity"/>
    <property type="evidence" value="ECO:0007669"/>
    <property type="project" value="UniProtKB-EC"/>
</dbReference>
<accession>A0A177A0R0</accession>
<evidence type="ECO:0000256" key="11">
    <source>
        <dbReference type="ARBA" id="ARBA00022884"/>
    </source>
</evidence>
<feature type="region of interest" description="Disordered" evidence="15">
    <location>
        <begin position="1"/>
        <end position="44"/>
    </location>
</feature>
<sequence>MGPPMQRFGGGPNSMAHYQQYPPHSQGHAMGLPPPTLGGNPAFMNPNSNINPFAVNGNALSLTQGFGGAGGGMGGGGGTGLASHAAQISFAHGAALQQSAHGGINEQGGRGVVNKGRIREVWKHNLAEEMDTLRRLVDRYPYISMDTEFPGVVARPMGSFRGKSDYHYQTLRTNVDLLKLIQLGITLFTEDGDTTPARPQSSDSGIDMSLPGSRKYGTGAATLPCTWQFNFRFSLKDDMYSQASIDSLQQAGIDFPALERDGIDPFDFGALLISSGMVCDEDVKWISFHGGYDFGYLTKLMICQPLLDDEVEFEILMKKFFPSIYDVKYLVKQSIAQHASGQVTPADASTLEILQKFEAKPSLEVLAEALKVKRQGPAHQGGSDALLTGKVFFQVRDRLWNGEIPDEHLSKVWGLGNPDAGAQAYNAAYNANAQEAAGAGQNGTYADGVPSTPNNTHANMVTTPAPATSASTGAGSMTPGGGGGVFGAFQFGK</sequence>
<evidence type="ECO:0000256" key="10">
    <source>
        <dbReference type="ARBA" id="ARBA00022839"/>
    </source>
</evidence>
<gene>
    <name evidence="16" type="ORF">VC83_07790</name>
</gene>
<organism evidence="16">
    <name type="scientific">Pseudogymnoascus destructans</name>
    <dbReference type="NCBI Taxonomy" id="655981"/>
    <lineage>
        <taxon>Eukaryota</taxon>
        <taxon>Fungi</taxon>
        <taxon>Dikarya</taxon>
        <taxon>Ascomycota</taxon>
        <taxon>Pezizomycotina</taxon>
        <taxon>Leotiomycetes</taxon>
        <taxon>Thelebolales</taxon>
        <taxon>Thelebolaceae</taxon>
        <taxon>Pseudogymnoascus</taxon>
    </lineage>
</organism>
<dbReference type="GO" id="GO:0030014">
    <property type="term" value="C:CCR4-NOT complex"/>
    <property type="evidence" value="ECO:0007669"/>
    <property type="project" value="InterPro"/>
</dbReference>
<dbReference type="EC" id="3.1.13.4" evidence="5"/>
<dbReference type="InterPro" id="IPR036397">
    <property type="entry name" value="RNaseH_sf"/>
</dbReference>
<dbReference type="SUPFAM" id="SSF53098">
    <property type="entry name" value="Ribonuclease H-like"/>
    <property type="match status" value="1"/>
</dbReference>
<dbReference type="AlphaFoldDB" id="A0A177A0R0"/>
<keyword evidence="14" id="KW-0539">Nucleus</keyword>
<evidence type="ECO:0000256" key="5">
    <source>
        <dbReference type="ARBA" id="ARBA00012161"/>
    </source>
</evidence>
<dbReference type="GeneID" id="36290834"/>